<evidence type="ECO:0000313" key="3">
    <source>
        <dbReference type="Proteomes" id="UP001163823"/>
    </source>
</evidence>
<proteinExistence type="predicted"/>
<dbReference type="PANTHER" id="PTHR34050">
    <property type="entry name" value="DNA REPAIR RAD52-LIKE PROTEIN 2, CHLOROPLASTIC"/>
    <property type="match status" value="1"/>
</dbReference>
<evidence type="ECO:0000313" key="2">
    <source>
        <dbReference type="EMBL" id="KAJ7949639.1"/>
    </source>
</evidence>
<name>A0AAD7L125_QUISA</name>
<dbReference type="Proteomes" id="UP001163823">
    <property type="component" value="Chromosome 12"/>
</dbReference>
<dbReference type="GO" id="GO:0000724">
    <property type="term" value="P:double-strand break repair via homologous recombination"/>
    <property type="evidence" value="ECO:0007669"/>
    <property type="project" value="InterPro"/>
</dbReference>
<dbReference type="EMBL" id="JARAOO010000012">
    <property type="protein sequence ID" value="KAJ7949639.1"/>
    <property type="molecule type" value="Genomic_DNA"/>
</dbReference>
<gene>
    <name evidence="2" type="ORF">O6P43_029952</name>
</gene>
<protein>
    <submittedName>
        <fullName evidence="2">Cobalt ion binding protein</fullName>
    </submittedName>
</protein>
<dbReference type="KEGG" id="qsa:O6P43_029952"/>
<comment type="caution">
    <text evidence="2">The sequence shown here is derived from an EMBL/GenBank/DDBJ whole genome shotgun (WGS) entry which is preliminary data.</text>
</comment>
<organism evidence="2 3">
    <name type="scientific">Quillaja saponaria</name>
    <name type="common">Soap bark tree</name>
    <dbReference type="NCBI Taxonomy" id="32244"/>
    <lineage>
        <taxon>Eukaryota</taxon>
        <taxon>Viridiplantae</taxon>
        <taxon>Streptophyta</taxon>
        <taxon>Embryophyta</taxon>
        <taxon>Tracheophyta</taxon>
        <taxon>Spermatophyta</taxon>
        <taxon>Magnoliopsida</taxon>
        <taxon>eudicotyledons</taxon>
        <taxon>Gunneridae</taxon>
        <taxon>Pentapetalae</taxon>
        <taxon>rosids</taxon>
        <taxon>fabids</taxon>
        <taxon>Fabales</taxon>
        <taxon>Quillajaceae</taxon>
        <taxon>Quillaja</taxon>
    </lineage>
</organism>
<reference evidence="2" key="1">
    <citation type="journal article" date="2023" name="Science">
        <title>Elucidation of the pathway for biosynthesis of saponin adjuvants from the soapbark tree.</title>
        <authorList>
            <person name="Reed J."/>
            <person name="Orme A."/>
            <person name="El-Demerdash A."/>
            <person name="Owen C."/>
            <person name="Martin L.B.B."/>
            <person name="Misra R.C."/>
            <person name="Kikuchi S."/>
            <person name="Rejzek M."/>
            <person name="Martin A.C."/>
            <person name="Harkess A."/>
            <person name="Leebens-Mack J."/>
            <person name="Louveau T."/>
            <person name="Stephenson M.J."/>
            <person name="Osbourn A."/>
        </authorList>
    </citation>
    <scope>NUCLEOTIDE SEQUENCE</scope>
    <source>
        <strain evidence="2">S10</strain>
    </source>
</reference>
<dbReference type="PANTHER" id="PTHR34050:SF1">
    <property type="entry name" value="DNA REPAIR RAD52-LIKE PROTEIN 1, MITOCHONDRIAL"/>
    <property type="match status" value="1"/>
</dbReference>
<evidence type="ECO:0000256" key="1">
    <source>
        <dbReference type="SAM" id="MobiDB-lite"/>
    </source>
</evidence>
<accession>A0AAD7L125</accession>
<keyword evidence="3" id="KW-1185">Reference proteome</keyword>
<feature type="region of interest" description="Disordered" evidence="1">
    <location>
        <begin position="1"/>
        <end position="28"/>
    </location>
</feature>
<dbReference type="AlphaFoldDB" id="A0AAD7L125"/>
<sequence>MRFAWHTATSPLPQGPRPQKNGGRQSRNPREKVCLCVSNLIFSKPNTSFLCLSSFTVTLKMAFSTLKLKFLTKQLKVSASSSSSSSNLKLLILQSSPRSYAKSSASFTSVVREQERVVVPEPESDRFADNSDVPTSGICRPLSEILKELNKKVPDALIKTRVEKDGFTIRYIPWHTVNRIMNLHAQEWSGEVRSITYSADGKSVSVVYRVTLYWD</sequence>
<dbReference type="InterPro" id="IPR037489">
    <property type="entry name" value="RAD52-like"/>
</dbReference>
<dbReference type="GO" id="GO:0003677">
    <property type="term" value="F:DNA binding"/>
    <property type="evidence" value="ECO:0007669"/>
    <property type="project" value="InterPro"/>
</dbReference>